<keyword evidence="3" id="KW-1185">Reference proteome</keyword>
<feature type="region of interest" description="Disordered" evidence="1">
    <location>
        <begin position="1"/>
        <end position="26"/>
    </location>
</feature>
<dbReference type="EMBL" id="JASCZI010241807">
    <property type="protein sequence ID" value="MED6207184.1"/>
    <property type="molecule type" value="Genomic_DNA"/>
</dbReference>
<dbReference type="Proteomes" id="UP001341840">
    <property type="component" value="Unassembled WGS sequence"/>
</dbReference>
<proteinExistence type="predicted"/>
<protein>
    <submittedName>
        <fullName evidence="2">Uncharacterized protein</fullName>
    </submittedName>
</protein>
<evidence type="ECO:0000313" key="3">
    <source>
        <dbReference type="Proteomes" id="UP001341840"/>
    </source>
</evidence>
<gene>
    <name evidence="2" type="ORF">PIB30_033487</name>
</gene>
<evidence type="ECO:0000256" key="1">
    <source>
        <dbReference type="SAM" id="MobiDB-lite"/>
    </source>
</evidence>
<reference evidence="2 3" key="1">
    <citation type="journal article" date="2023" name="Plants (Basel)">
        <title>Bridging the Gap: Combining Genomics and Transcriptomics Approaches to Understand Stylosanthes scabra, an Orphan Legume from the Brazilian Caatinga.</title>
        <authorList>
            <person name="Ferreira-Neto J.R.C."/>
            <person name="da Silva M.D."/>
            <person name="Binneck E."/>
            <person name="de Melo N.F."/>
            <person name="da Silva R.H."/>
            <person name="de Melo A.L.T.M."/>
            <person name="Pandolfi V."/>
            <person name="Bustamante F.O."/>
            <person name="Brasileiro-Vidal A.C."/>
            <person name="Benko-Iseppon A.M."/>
        </authorList>
    </citation>
    <scope>NUCLEOTIDE SEQUENCE [LARGE SCALE GENOMIC DNA]</scope>
    <source>
        <tissue evidence="2">Leaves</tissue>
    </source>
</reference>
<sequence length="97" mass="10916">MNKSMRDDSDVDDDKEGAMRDVKEGQMQIRIRRHGTADAYPSSSHTRTTLVRVVAPSPAVKHPLPQLYSLGVAISNLEQKTQGLCGSLWWSIYNDMR</sequence>
<accession>A0ABU6YAX0</accession>
<comment type="caution">
    <text evidence="2">The sequence shown here is derived from an EMBL/GenBank/DDBJ whole genome shotgun (WGS) entry which is preliminary data.</text>
</comment>
<name>A0ABU6YAX0_9FABA</name>
<organism evidence="2 3">
    <name type="scientific">Stylosanthes scabra</name>
    <dbReference type="NCBI Taxonomy" id="79078"/>
    <lineage>
        <taxon>Eukaryota</taxon>
        <taxon>Viridiplantae</taxon>
        <taxon>Streptophyta</taxon>
        <taxon>Embryophyta</taxon>
        <taxon>Tracheophyta</taxon>
        <taxon>Spermatophyta</taxon>
        <taxon>Magnoliopsida</taxon>
        <taxon>eudicotyledons</taxon>
        <taxon>Gunneridae</taxon>
        <taxon>Pentapetalae</taxon>
        <taxon>rosids</taxon>
        <taxon>fabids</taxon>
        <taxon>Fabales</taxon>
        <taxon>Fabaceae</taxon>
        <taxon>Papilionoideae</taxon>
        <taxon>50 kb inversion clade</taxon>
        <taxon>dalbergioids sensu lato</taxon>
        <taxon>Dalbergieae</taxon>
        <taxon>Pterocarpus clade</taxon>
        <taxon>Stylosanthes</taxon>
    </lineage>
</organism>
<evidence type="ECO:0000313" key="2">
    <source>
        <dbReference type="EMBL" id="MED6207184.1"/>
    </source>
</evidence>